<sequence>MGIQNLLKFLKPLTRPAHISEWAGMTVGVDAMGWMHRGAIACAIELLKGEETDKFLRFIIHMIMLFKYHRVEPLLVFDGAKIPAKEAEDEKRRQLRAKAAEEARTLLKKNEEARRRGQKPPVDDRELLTKCSQSVSISSDMVDSVIAACRLLGVPFLVAPLLSQVRPASSQLKATTSHHSGTQAKLATPYAAAVSEDSDLLAHGCLEVLFKLDKEGNCERLHLPLKNGQSCPASSVARDAPGTAGSLGQLECLRAFTQEMFTAMCVLGGCDYTHDVHIHGLGVNTACKFIHKLGTLERVIRYLFSDNKWKKKLTRSFDEVLQGHQTAMVAFTHHRVFDVRTDSVVSACVAVEGAREPRGTYSQHLFEKARQEKSREGNDVGLLGSERLYQAKGGVSSTDDTENKHPNALVDKAIKGSSASEDRFEGDDKEKKNTRGGEEDGTRKKDNKKQDRRGGVQDDRPLYETTTGRTVMEEDGSIKEAEIEKIVGIRQSDFHPIATGHLNPRTHQPRIGRLNRKERVLVEEYRSRALQRVHQSHTLAAARRYRNEQLKQETATAQAPPACLVESERERKTTKDSQEETEARITRIDTNGQPGIGITQATVDLERFVASNNLTSSPELCAVSQSRDTTSSAVGVVPTFRKAASLVGKTGQDFKTKEVTTAVETEKEVHVRKTTEYDCKDGNCYTDTDQHKEQTALDGVDNDVTRNNLEQAAASLPTPKREPFEARDGQSSVPCFRAQGKASVGPVRNVTGQGQIILKEKEERTRLVLIKGQKQRGGQTKLGFLSSQKETRRIRAGTTNGRVQERASEEDRRSPATDASPRSEQTTCFGELEPPNKKMKTTDGSDFARFSSYDPAETKSVSGEKKTDIVGSRRLSSFSQTSELEMAPRSADPGNPAQSISSTSTLSASDPVSTPGDFSATCLSSSSLASNPFSSTPPVSGADRSSPLCPPSPAFSYSPASSDSAPLPSSSCPSSSPSDVSSFSLSSVFSSFAFNSSANTAGDTSKRKSRKKFGEGFQAASTSGVSWNLGSSADSRSQTPSPFLSVAQKSFTSQKRATG</sequence>
<dbReference type="GO" id="GO:0003677">
    <property type="term" value="F:DNA binding"/>
    <property type="evidence" value="ECO:0007669"/>
    <property type="project" value="UniProtKB-UniRule"/>
</dbReference>
<dbReference type="GO" id="GO:0005634">
    <property type="term" value="C:nucleus"/>
    <property type="evidence" value="ECO:0007669"/>
    <property type="project" value="UniProtKB-SubCell"/>
</dbReference>
<reference evidence="15 16" key="1">
    <citation type="journal article" date="2017" name="Int. J. Parasitol.">
        <title>The genome of the protozoan parasite Cystoisospora suis and a reverse vaccinology approach to identify vaccine candidates.</title>
        <authorList>
            <person name="Palmieri N."/>
            <person name="Shrestha A."/>
            <person name="Ruttkowski B."/>
            <person name="Beck T."/>
            <person name="Vogl C."/>
            <person name="Tomley F."/>
            <person name="Blake D.P."/>
            <person name="Joachim A."/>
        </authorList>
    </citation>
    <scope>NUCLEOTIDE SEQUENCE [LARGE SCALE GENOMIC DNA]</scope>
    <source>
        <strain evidence="15 16">Wien I</strain>
    </source>
</reference>
<feature type="coiled-coil region" evidence="12">
    <location>
        <begin position="84"/>
        <end position="116"/>
    </location>
</feature>
<feature type="compositionally biased region" description="Polar residues" evidence="13">
    <location>
        <begin position="1019"/>
        <end position="1059"/>
    </location>
</feature>
<keyword evidence="11" id="KW-0228">DNA excision</keyword>
<dbReference type="InterPro" id="IPR019974">
    <property type="entry name" value="XPG_CS"/>
</dbReference>
<keyword evidence="12" id="KW-0175">Coiled coil</keyword>
<keyword evidence="6 11" id="KW-0269">Exonuclease</keyword>
<feature type="compositionally biased region" description="Basic and acidic residues" evidence="13">
    <location>
        <begin position="365"/>
        <end position="378"/>
    </location>
</feature>
<dbReference type="RefSeq" id="XP_067918527.1">
    <property type="nucleotide sequence ID" value="XM_068069498.1"/>
</dbReference>
<dbReference type="FunFam" id="3.40.50.1010:FF:000111">
    <property type="entry name" value="Exonuclease 1"/>
    <property type="match status" value="1"/>
</dbReference>
<dbReference type="SUPFAM" id="SSF88723">
    <property type="entry name" value="PIN domain-like"/>
    <property type="match status" value="1"/>
</dbReference>
<dbReference type="PANTHER" id="PTHR11081:SF8">
    <property type="entry name" value="EXONUCLEASE 1"/>
    <property type="match status" value="1"/>
</dbReference>
<keyword evidence="10 11" id="KW-0539">Nucleus</keyword>
<evidence type="ECO:0000256" key="2">
    <source>
        <dbReference type="ARBA" id="ARBA00022722"/>
    </source>
</evidence>
<dbReference type="CDD" id="cd09901">
    <property type="entry name" value="H3TH_FEN1-like"/>
    <property type="match status" value="1"/>
</dbReference>
<comment type="caution">
    <text evidence="15">The sequence shown here is derived from an EMBL/GenBank/DDBJ whole genome shotgun (WGS) entry which is preliminary data.</text>
</comment>
<feature type="region of interest" description="Disordered" evidence="13">
    <location>
        <begin position="770"/>
        <end position="983"/>
    </location>
</feature>
<feature type="region of interest" description="Disordered" evidence="13">
    <location>
        <begin position="362"/>
        <end position="474"/>
    </location>
</feature>
<dbReference type="Gene3D" id="3.40.50.1010">
    <property type="entry name" value="5'-nuclease"/>
    <property type="match status" value="1"/>
</dbReference>
<dbReference type="PROSITE" id="PS00841">
    <property type="entry name" value="XPG_1"/>
    <property type="match status" value="1"/>
</dbReference>
<keyword evidence="16" id="KW-1185">Reference proteome</keyword>
<evidence type="ECO:0000313" key="15">
    <source>
        <dbReference type="EMBL" id="PHJ16802.1"/>
    </source>
</evidence>
<comment type="cofactor">
    <cofactor evidence="11">
        <name>Mg(2+)</name>
        <dbReference type="ChEBI" id="CHEBI:18420"/>
    </cofactor>
    <text evidence="11">Binds 2 magnesium ions per subunit. They probably participate in the reaction catalyzed by the enzyme. May bind an additional third magnesium ion after substrate binding.</text>
</comment>
<dbReference type="Proteomes" id="UP000221165">
    <property type="component" value="Unassembled WGS sequence"/>
</dbReference>
<evidence type="ECO:0000256" key="8">
    <source>
        <dbReference type="ARBA" id="ARBA00023128"/>
    </source>
</evidence>
<feature type="compositionally biased region" description="Low complexity" evidence="13">
    <location>
        <begin position="899"/>
        <end position="937"/>
    </location>
</feature>
<dbReference type="VEuPathDB" id="ToxoDB:CSUI_009382"/>
<evidence type="ECO:0000256" key="3">
    <source>
        <dbReference type="ARBA" id="ARBA00022759"/>
    </source>
</evidence>
<dbReference type="PRINTS" id="PR00853">
    <property type="entry name" value="XPGRADSUPER"/>
</dbReference>
<keyword evidence="2 11" id="KW-0540">Nuclease</keyword>
<dbReference type="GO" id="GO:0017108">
    <property type="term" value="F:5'-flap endonuclease activity"/>
    <property type="evidence" value="ECO:0007669"/>
    <property type="project" value="TreeGrafter"/>
</dbReference>
<dbReference type="SMART" id="SM00485">
    <property type="entry name" value="XPGN"/>
    <property type="match status" value="1"/>
</dbReference>
<evidence type="ECO:0000256" key="10">
    <source>
        <dbReference type="ARBA" id="ARBA00023242"/>
    </source>
</evidence>
<comment type="similarity">
    <text evidence="11">Belongs to the XPG/RAD2 endonuclease family. EXO1 subfamily.</text>
</comment>
<dbReference type="GO" id="GO:0035312">
    <property type="term" value="F:5'-3' DNA exonuclease activity"/>
    <property type="evidence" value="ECO:0007669"/>
    <property type="project" value="UniProtKB-UniRule"/>
</dbReference>
<evidence type="ECO:0000256" key="1">
    <source>
        <dbReference type="ARBA" id="ARBA00004123"/>
    </source>
</evidence>
<evidence type="ECO:0000259" key="14">
    <source>
        <dbReference type="SMART" id="SM00485"/>
    </source>
</evidence>
<dbReference type="GO" id="GO:0006281">
    <property type="term" value="P:DNA repair"/>
    <property type="evidence" value="ECO:0007669"/>
    <property type="project" value="UniProtKB-UniRule"/>
</dbReference>
<evidence type="ECO:0000256" key="12">
    <source>
        <dbReference type="SAM" id="Coils"/>
    </source>
</evidence>
<dbReference type="AlphaFoldDB" id="A0A2C6KJZ6"/>
<keyword evidence="11" id="KW-0460">Magnesium</keyword>
<keyword evidence="5 11" id="KW-0378">Hydrolase</keyword>
<dbReference type="EMBL" id="MIGC01005575">
    <property type="protein sequence ID" value="PHJ16802.1"/>
    <property type="molecule type" value="Genomic_DNA"/>
</dbReference>
<evidence type="ECO:0000256" key="11">
    <source>
        <dbReference type="RuleBase" id="RU910737"/>
    </source>
</evidence>
<dbReference type="CDD" id="cd09857">
    <property type="entry name" value="PIN_EXO1"/>
    <property type="match status" value="1"/>
</dbReference>
<dbReference type="Gene3D" id="1.10.150.20">
    <property type="entry name" value="5' to 3' exonuclease, C-terminal subdomain"/>
    <property type="match status" value="1"/>
</dbReference>
<dbReference type="OrthoDB" id="26491at2759"/>
<keyword evidence="11" id="KW-0479">Metal-binding</keyword>
<keyword evidence="8" id="KW-0496">Mitochondrion</keyword>
<feature type="region of interest" description="Disordered" evidence="13">
    <location>
        <begin position="996"/>
        <end position="1059"/>
    </location>
</feature>
<dbReference type="InterPro" id="IPR029060">
    <property type="entry name" value="PIN-like_dom_sf"/>
</dbReference>
<gene>
    <name evidence="15" type="ORF">CSUI_009382</name>
</gene>
<evidence type="ECO:0000256" key="7">
    <source>
        <dbReference type="ARBA" id="ARBA00023125"/>
    </source>
</evidence>
<evidence type="ECO:0000256" key="13">
    <source>
        <dbReference type="SAM" id="MobiDB-lite"/>
    </source>
</evidence>
<keyword evidence="4 11" id="KW-0227">DNA damage</keyword>
<dbReference type="GeneID" id="94432709"/>
<evidence type="ECO:0000256" key="5">
    <source>
        <dbReference type="ARBA" id="ARBA00022801"/>
    </source>
</evidence>
<keyword evidence="7 11" id="KW-0238">DNA-binding</keyword>
<feature type="compositionally biased region" description="Basic and acidic residues" evidence="13">
    <location>
        <begin position="420"/>
        <end position="462"/>
    </location>
</feature>
<feature type="domain" description="XPG N-terminal" evidence="14">
    <location>
        <begin position="1"/>
        <end position="99"/>
    </location>
</feature>
<keyword evidence="11" id="KW-0267">Excision nuclease</keyword>
<evidence type="ECO:0000256" key="4">
    <source>
        <dbReference type="ARBA" id="ARBA00022763"/>
    </source>
</evidence>
<evidence type="ECO:0000256" key="6">
    <source>
        <dbReference type="ARBA" id="ARBA00022839"/>
    </source>
</evidence>
<proteinExistence type="inferred from homology"/>
<evidence type="ECO:0000256" key="9">
    <source>
        <dbReference type="ARBA" id="ARBA00023204"/>
    </source>
</evidence>
<dbReference type="SUPFAM" id="SSF47807">
    <property type="entry name" value="5' to 3' exonuclease, C-terminal subdomain"/>
    <property type="match status" value="1"/>
</dbReference>
<dbReference type="PANTHER" id="PTHR11081">
    <property type="entry name" value="FLAP ENDONUCLEASE FAMILY MEMBER"/>
    <property type="match status" value="1"/>
</dbReference>
<organism evidence="15 16">
    <name type="scientific">Cystoisospora suis</name>
    <dbReference type="NCBI Taxonomy" id="483139"/>
    <lineage>
        <taxon>Eukaryota</taxon>
        <taxon>Sar</taxon>
        <taxon>Alveolata</taxon>
        <taxon>Apicomplexa</taxon>
        <taxon>Conoidasida</taxon>
        <taxon>Coccidia</taxon>
        <taxon>Eucoccidiorida</taxon>
        <taxon>Eimeriorina</taxon>
        <taxon>Sarcocystidae</taxon>
        <taxon>Cystoisospora</taxon>
    </lineage>
</organism>
<dbReference type="InterPro" id="IPR006085">
    <property type="entry name" value="XPG_DNA_repair_N"/>
</dbReference>
<feature type="compositionally biased region" description="Low complexity" evidence="13">
    <location>
        <begin position="954"/>
        <end position="983"/>
    </location>
</feature>
<keyword evidence="3" id="KW-0255">Endonuclease</keyword>
<comment type="function">
    <text evidence="11">5'-&gt;3' double-stranded DNA exonuclease which may also possess a cryptic 3'-&gt;5' double-stranded DNA exonuclease activity. Functions in DNA mismatch repair.</text>
</comment>
<dbReference type="GO" id="GO:0046872">
    <property type="term" value="F:metal ion binding"/>
    <property type="evidence" value="ECO:0007669"/>
    <property type="project" value="UniProtKB-UniRule"/>
</dbReference>
<feature type="compositionally biased region" description="Basic and acidic residues" evidence="13">
    <location>
        <begin position="834"/>
        <end position="843"/>
    </location>
</feature>
<name>A0A2C6KJZ6_9APIC</name>
<dbReference type="InterPro" id="IPR044752">
    <property type="entry name" value="PIN-like_EXO1"/>
</dbReference>
<feature type="compositionally biased region" description="Polar residues" evidence="13">
    <location>
        <begin position="874"/>
        <end position="883"/>
    </location>
</feature>
<dbReference type="Pfam" id="PF00752">
    <property type="entry name" value="XPG_N"/>
    <property type="match status" value="1"/>
</dbReference>
<accession>A0A2C6KJZ6</accession>
<protein>
    <recommendedName>
        <fullName evidence="11">Exonuclease 1</fullName>
        <ecNumber evidence="11">3.1.-.-</ecNumber>
    </recommendedName>
</protein>
<keyword evidence="9 11" id="KW-0234">DNA repair</keyword>
<evidence type="ECO:0000313" key="16">
    <source>
        <dbReference type="Proteomes" id="UP000221165"/>
    </source>
</evidence>
<dbReference type="InterPro" id="IPR006084">
    <property type="entry name" value="XPG/Rad2"/>
</dbReference>
<dbReference type="EC" id="3.1.-.-" evidence="11"/>
<feature type="compositionally biased region" description="Basic and acidic residues" evidence="13">
    <location>
        <begin position="803"/>
        <end position="815"/>
    </location>
</feature>
<comment type="subcellular location">
    <subcellularLocation>
        <location evidence="1 11">Nucleus</location>
    </subcellularLocation>
</comment>
<dbReference type="InterPro" id="IPR036279">
    <property type="entry name" value="5-3_exonuclease_C_sf"/>
</dbReference>